<dbReference type="CDD" id="cd03768">
    <property type="entry name" value="SR_ResInv"/>
    <property type="match status" value="1"/>
</dbReference>
<protein>
    <recommendedName>
        <fullName evidence="2">Resolvase/invertase-type recombinase catalytic domain-containing protein</fullName>
    </recommendedName>
</protein>
<evidence type="ECO:0000313" key="3">
    <source>
        <dbReference type="EMBL" id="GEO97462.1"/>
    </source>
</evidence>
<comment type="caution">
    <text evidence="3">The sequence shown here is derived from an EMBL/GenBank/DDBJ whole genome shotgun (WGS) entry which is preliminary data.</text>
</comment>
<sequence length="228" mass="24326">MPPGAAAGLRARRCGGWLSSERVRPASSGGCHAWVPATSWNLDVQLRALTETGVPAKLVFAHKVSGAQAEGLGQAALMAEAREEGAFVHYLLGRLGRSLVHMVTAIDELIRLGVILRSLSDTVDPFGAGRFQLNVFAVMVEYQQALIVGRVQDGPKPARACVVQLGRKSSTAPSRSAPSTGCIGPGAARRRGRDRERRGGCCRRPCRLRCPGGPVMRAFVIDVCGRVF</sequence>
<dbReference type="PROSITE" id="PS51736">
    <property type="entry name" value="RECOMBINASES_3"/>
    <property type="match status" value="1"/>
</dbReference>
<dbReference type="InterPro" id="IPR006119">
    <property type="entry name" value="Resolv_N"/>
</dbReference>
<dbReference type="Gene3D" id="3.40.50.1390">
    <property type="entry name" value="Resolvase, N-terminal catalytic domain"/>
    <property type="match status" value="1"/>
</dbReference>
<gene>
    <name evidence="3" type="ORF">KTU01_35850</name>
</gene>
<dbReference type="GO" id="GO:0003677">
    <property type="term" value="F:DNA binding"/>
    <property type="evidence" value="ECO:0007669"/>
    <property type="project" value="InterPro"/>
</dbReference>
<evidence type="ECO:0000256" key="1">
    <source>
        <dbReference type="SAM" id="MobiDB-lite"/>
    </source>
</evidence>
<dbReference type="InterPro" id="IPR036162">
    <property type="entry name" value="Resolvase-like_N_sf"/>
</dbReference>
<dbReference type="Proteomes" id="UP000321103">
    <property type="component" value="Unassembled WGS sequence"/>
</dbReference>
<evidence type="ECO:0000259" key="2">
    <source>
        <dbReference type="PROSITE" id="PS51736"/>
    </source>
</evidence>
<dbReference type="STRING" id="388357.GCA_001580365_03597"/>
<feature type="region of interest" description="Disordered" evidence="1">
    <location>
        <begin position="169"/>
        <end position="199"/>
    </location>
</feature>
<name>A0A512III8_9MICC</name>
<dbReference type="GO" id="GO:0000150">
    <property type="term" value="F:DNA strand exchange activity"/>
    <property type="evidence" value="ECO:0007669"/>
    <property type="project" value="InterPro"/>
</dbReference>
<accession>A0A512III8</accession>
<dbReference type="AlphaFoldDB" id="A0A512III8"/>
<feature type="compositionally biased region" description="Low complexity" evidence="1">
    <location>
        <begin position="169"/>
        <end position="187"/>
    </location>
</feature>
<evidence type="ECO:0000313" key="4">
    <source>
        <dbReference type="Proteomes" id="UP000321103"/>
    </source>
</evidence>
<dbReference type="Pfam" id="PF00239">
    <property type="entry name" value="Resolvase"/>
    <property type="match status" value="1"/>
</dbReference>
<dbReference type="SUPFAM" id="SSF53041">
    <property type="entry name" value="Resolvase-like"/>
    <property type="match status" value="1"/>
</dbReference>
<dbReference type="SMART" id="SM00857">
    <property type="entry name" value="Resolvase"/>
    <property type="match status" value="1"/>
</dbReference>
<proteinExistence type="predicted"/>
<reference evidence="3 4" key="1">
    <citation type="submission" date="2019-07" db="EMBL/GenBank/DDBJ databases">
        <title>Whole genome shotgun sequence of Kocuria turfanensis NBRC 107627.</title>
        <authorList>
            <person name="Hosoyama A."/>
            <person name="Uohara A."/>
            <person name="Ohji S."/>
            <person name="Ichikawa N."/>
        </authorList>
    </citation>
    <scope>NUCLEOTIDE SEQUENCE [LARGE SCALE GENOMIC DNA]</scope>
    <source>
        <strain evidence="3 4">NBRC 107627</strain>
    </source>
</reference>
<organism evidence="3 4">
    <name type="scientific">Kocuria turfanensis</name>
    <dbReference type="NCBI Taxonomy" id="388357"/>
    <lineage>
        <taxon>Bacteria</taxon>
        <taxon>Bacillati</taxon>
        <taxon>Actinomycetota</taxon>
        <taxon>Actinomycetes</taxon>
        <taxon>Micrococcales</taxon>
        <taxon>Micrococcaceae</taxon>
        <taxon>Kocuria</taxon>
    </lineage>
</organism>
<feature type="domain" description="Resolvase/invertase-type recombinase catalytic" evidence="2">
    <location>
        <begin position="28"/>
        <end position="162"/>
    </location>
</feature>
<keyword evidence="4" id="KW-1185">Reference proteome</keyword>
<dbReference type="EMBL" id="BJZS01000131">
    <property type="protein sequence ID" value="GEO97462.1"/>
    <property type="molecule type" value="Genomic_DNA"/>
</dbReference>